<dbReference type="SMART" id="SM00710">
    <property type="entry name" value="PbH1"/>
    <property type="match status" value="18"/>
</dbReference>
<evidence type="ECO:0000313" key="1">
    <source>
        <dbReference type="EMBL" id="MBO8440031.1"/>
    </source>
</evidence>
<accession>A0A940DKC2</accession>
<dbReference type="EMBL" id="JADIMV010000087">
    <property type="protein sequence ID" value="MBO8440031.1"/>
    <property type="molecule type" value="Genomic_DNA"/>
</dbReference>
<proteinExistence type="predicted"/>
<protein>
    <submittedName>
        <fullName evidence="1">Uncharacterized protein</fullName>
    </submittedName>
</protein>
<evidence type="ECO:0000313" key="2">
    <source>
        <dbReference type="Proteomes" id="UP000712007"/>
    </source>
</evidence>
<dbReference type="PANTHER" id="PTHR11319">
    <property type="entry name" value="G PROTEIN-COUPLED RECEPTOR-RELATED"/>
    <property type="match status" value="1"/>
</dbReference>
<dbReference type="Gene3D" id="2.160.20.10">
    <property type="entry name" value="Single-stranded right-handed beta-helix, Pectin lyase-like"/>
    <property type="match status" value="4"/>
</dbReference>
<dbReference type="InterPro" id="IPR012334">
    <property type="entry name" value="Pectin_lyas_fold"/>
</dbReference>
<name>A0A940DKC2_9BACT</name>
<dbReference type="InterPro" id="IPR006626">
    <property type="entry name" value="PbH1"/>
</dbReference>
<dbReference type="PANTHER" id="PTHR11319:SF35">
    <property type="entry name" value="OUTER MEMBRANE PROTEIN PMPC-RELATED"/>
    <property type="match status" value="1"/>
</dbReference>
<organism evidence="1 2">
    <name type="scientific">Candidatus Aphodosoma intestinipullorum</name>
    <dbReference type="NCBI Taxonomy" id="2840674"/>
    <lineage>
        <taxon>Bacteria</taxon>
        <taxon>Pseudomonadati</taxon>
        <taxon>Bacteroidota</taxon>
        <taxon>Bacteroidia</taxon>
        <taxon>Bacteroidales</taxon>
        <taxon>Candidatus Aphodosoma</taxon>
    </lineage>
</organism>
<reference evidence="1" key="1">
    <citation type="submission" date="2020-10" db="EMBL/GenBank/DDBJ databases">
        <authorList>
            <person name="Gilroy R."/>
        </authorList>
    </citation>
    <scope>NUCLEOTIDE SEQUENCE</scope>
    <source>
        <strain evidence="1">3924</strain>
    </source>
</reference>
<comment type="caution">
    <text evidence="1">The sequence shown here is derived from an EMBL/GenBank/DDBJ whole genome shotgun (WGS) entry which is preliminary data.</text>
</comment>
<reference evidence="1" key="2">
    <citation type="journal article" date="2021" name="PeerJ">
        <title>Extensive microbial diversity within the chicken gut microbiome revealed by metagenomics and culture.</title>
        <authorList>
            <person name="Gilroy R."/>
            <person name="Ravi A."/>
            <person name="Getino M."/>
            <person name="Pursley I."/>
            <person name="Horton D.L."/>
            <person name="Alikhan N.F."/>
            <person name="Baker D."/>
            <person name="Gharbi K."/>
            <person name="Hall N."/>
            <person name="Watson M."/>
            <person name="Adriaenssens E.M."/>
            <person name="Foster-Nyarko E."/>
            <person name="Jarju S."/>
            <person name="Secka A."/>
            <person name="Antonio M."/>
            <person name="Oren A."/>
            <person name="Chaudhuri R.R."/>
            <person name="La Ragione R."/>
            <person name="Hildebrand F."/>
            <person name="Pallen M.J."/>
        </authorList>
    </citation>
    <scope>NUCLEOTIDE SEQUENCE</scope>
    <source>
        <strain evidence="1">3924</strain>
    </source>
</reference>
<dbReference type="Proteomes" id="UP000712007">
    <property type="component" value="Unassembled WGS sequence"/>
</dbReference>
<sequence>MKVFPSGRTGRDISLHSVFLLAALIWCGVMSAERYYVSPRGAGDGSSWQSPTTLADALSKAKANDEIWVLGFASTDRANYYVAPAEGYTLRSGVRLYGGFAGTEATLGERDTDGRAFGFTCRTVLSGDISGNDDVTGHSSLIFPENATRADNAAHVLTLDLEPTAESANNNRYATVVNGFTIAGGHADADGENGGGIYVKGSKDAGAGAYRIERCFFTDNYGGRGGAVYVDANAVQGADPSLISQCAMFNNAAGRRAVEENAGGAVCLDGYGVVVNTSIFNNENGGILMADGCRVVNSTVTRNTGSGISISGSSAEVWNTVVWGNDALFDSGSTSPQFHHSAYPEVTADDVNNNIRISVSNRETGVPSPHFESPSTRAGYDVEYHYTHAAYPLWAWALLEGSALIDMGDDNAYNDDNGTSPYGTSDLALASRFSGTVDIGAYEFQPTPAGRILRVAPDGSDANDGSSWDNAFRSVQAAIDRLASGNGRGEVWVKAGTYSPTSLLASGDQLTAAFIMRDGVSVYGGFAGTENSRAERKLKTGGMPWEFENVTTFQASGYMDAASWNAADLKWSIVSSSNHVVWFDGTEPVADGYKDFSTVTVLDGVTVCGGRASLARASVYCGDRGAGLYMDNANARLVNCIVTQNVAEGPGGGVYLGGGRIESSLLFNNSSDADGGAVYVDNSGLVLRSMLTNNAAGNGAAVCLARNGDYIDGDPHPEYLILSTSVVSNNTARKNGAVYCDEGGVLTQNTIVNNSAPRALDATDPEATRTGGLFIDGYALVINNILWNNRANGTGVAGNDIPMYAANPTQSAVRFLSSAVSGMNNAVWNNTLQQSLTSLAASNTGTEGENNPDFSVGGAMSSDDALNTTVGVQPSWTAIDYFWQPQRGSNLRAVGMTLASFPDEVLLAPELDIAGLLFSQKPSVGAHMIEQQSLSPERDGNVWRLYVDGNCTEPEHDGSSWATAYRSLNEAIDYFASLSETDVAGVTSFEIYVYEGSYYPRYAFTGNDAKTATVSVKRMPAGKELVIRGGWSRDAVPVYNPVLYRTVLDGNPDGSSLEEGLYHVFTVESGARFTLDGFHVVGGYAAGSSPVQYGAGMLVGDGAEVTLRNSFFENNTAVSGAAVDARGATLTLENCVINNNTNTTPAEPVVNAGTLTLNHVTVVRNVGVPYSSGATVTNSFAAGNVDAAEGGSPVSGNTLTFTGGWNTVFANPTNVFGAALGFDTYVGGYADFTPLTSSAEASHLINKGTASGLTVDIAQRPRDLGGTPDLGAYEADLPAAGSVIYVRVNGTGDGSSWANAMNDIYGAVQKAVAANSDASQRPDVWVAAGTYAKDPNPGDPACFIIEEGVNVYGGFPADGNPGMDDRRPLDENYETILQPITKPGEGYNDYHSSNNLEDGINVVRRVLSQPDANCPRTFGEVSWREENDGYETRYYVGDNFSVATLWDGFTIQYGFLNIGDENDDGGAGARIFTNVSLNNCIIQNNENFIWYSGSTVDGGDGRGGGVYSYGGTLVNCYVRNNKLGRVGGYSQTGVVYGGGVYLNYGTLYNCIISDNQVRGRYADGGGIVIECGEFYNNTVINNSAEGTNRASGGLRVWVGSSMIEAGFSGIVKIYNSIIYGNNGFSGVTGNDDLSMTDAKVIVKGTLVGGDRKEFNIVDNVPDNPGANGIYLERGTCPSLTNDQWNSVFETGEYRLAANSMALNMGVNVLDVIRILNPTANGWMRYLKVRTGYWPFYGSDNVMQTVSDGTNMGNDGISGPGNPPSETYGNYTIEEAYPWRRAVVSLREGDNFNETEATVNLFDYTDMDFTDRIKDCTIDAGAYERDNKENISPDANGVYYVTIDGSGLANGSSPENAACEMKLQDILDAAGERAAGGQTAEVRIAGYKGAAADGYIYNATDLSDPDDPMSYTFTVPYGVTVKGGYDVDFDETTRDVLTYHTVLSPVVTKGGQTVNGYHVVTFDMEKHVPSTYQQAGSIIDGLYLVDGKATSLAGAGNDDTRGGGAIVPAGAHVRNCVVMNNEAKSGGGLYLLPGAMVSGTVLRDNTAAQGGGLYAEADEAGSTRSHMVSVTVGGNSATSAGGGIYMEDGALMALNSVVHGNEAPTDLNVSGVVSEEYEDGLIADVIGAAAGTKFFPFNNSFVETYEMPSNLGNMSMESDASLYFTGSRYTLKVYSELIKHGGTAEVQTKLEESYGVAAEDMQGVARRQGTSDRIDAGAYAFEGEIMEVDDDVAYTLFVSQSENVEIADKDAAAAFYGRSFFTSLTWLDDALEYIRQVRGQGKADPDRTFRILMSGGTYKPHFARSDANAPGHDQRLNSFEIPCNVEIYGGFSGKEPLTSYVGTAYNINSILGQKLEAVADDLSSVLGKRAAYSDLNQNGVMEEYEFANQTILSGELEASEDESNVYHVIYSDVADNADVPEGKHTVKIDGVTVMGGVTHNKLSPTGEENEVGRGGGIYSNGVNYVVNRCRLINNRAVHGGAVFVRDAMLSLVGSIVAGNSSVENAAGTADNHVGGGAVYLIGLANDPADEMSVLAAANTIFANNETSGHGGAVAAHGSEWQTGGTVNTDPIISMTNCMFVNNKAAEGEAAIYNTNEKSKALNTVFWGNVSGGDEHGKTIELIHCASDEIDNTDNGNVILAKENLSIGGPRFAQPSVAAGIAGNSAVSRWNPASISVLTDAGDGLLAAGVDDMSQATGGYAEWMQTNLPNYAYQYMSDGGYSRYDGPLNEDGSKGDKPIDIGVYEYQYDVDFSTLDTVYVALEESGTGSGTSWDNATSDLRGALIGLANSTGGKSEDKAVLIKEGDYTNSRLYSLAGVGGVLYTINMSTDEQVMTKNLTVSGSYTESGQQDFSRPTVIMVADGAAKPDVLMNVDAQGKTVTLRGLTFDGSGAAQSVIGLHSEASGNLSVKNVAFRHNATGAAVSGGTALFANALFADNATVGLSVTSGDATVVNSTFANNGDAINGAANVYNSISWQSGNGITTDEAKHNYDFGTANNA</sequence>
<dbReference type="SUPFAM" id="SSF51126">
    <property type="entry name" value="Pectin lyase-like"/>
    <property type="match status" value="7"/>
</dbReference>
<dbReference type="InterPro" id="IPR011050">
    <property type="entry name" value="Pectin_lyase_fold/virulence"/>
</dbReference>
<gene>
    <name evidence="1" type="ORF">IAC51_05210</name>
</gene>
<feature type="non-terminal residue" evidence="1">
    <location>
        <position position="2997"/>
    </location>
</feature>